<dbReference type="RefSeq" id="WP_072698103.1">
    <property type="nucleotide sequence ID" value="NZ_JAFBBL010000001.1"/>
</dbReference>
<keyword evidence="4" id="KW-1003">Cell membrane</keyword>
<feature type="transmembrane region" description="Helical" evidence="8">
    <location>
        <begin position="156"/>
        <end position="174"/>
    </location>
</feature>
<feature type="transmembrane region" description="Helical" evidence="8">
    <location>
        <begin position="42"/>
        <end position="65"/>
    </location>
</feature>
<organism evidence="9 10">
    <name type="scientific">Rhodococcus coprophilus</name>
    <dbReference type="NCBI Taxonomy" id="38310"/>
    <lineage>
        <taxon>Bacteria</taxon>
        <taxon>Bacillati</taxon>
        <taxon>Actinomycetota</taxon>
        <taxon>Actinomycetes</taxon>
        <taxon>Mycobacteriales</taxon>
        <taxon>Nocardiaceae</taxon>
        <taxon>Rhodococcus</taxon>
    </lineage>
</organism>
<keyword evidence="7 8" id="KW-0472">Membrane</keyword>
<feature type="transmembrane region" description="Helical" evidence="8">
    <location>
        <begin position="128"/>
        <end position="150"/>
    </location>
</feature>
<sequence>MPESIADSRRRLLYEAAVVASAVFVVGVAYGAMSVNAGLPTWFAPVVGFFVLAASSEMLFVGLLAGGANSWIAAAAALAVNSRHLPYGLAATDVLGTGWKRYARIHLVNDETVAFAAAQQTPAARRLAYTWSGLGILITWPVGALLGSVIGRMFDVAIIGLDAMFPAVILALIMSGIRDPRTRYGCLAAAVIAVGAALVLPEGIAPVLAVLALPLMRPRPIDPAVDAERAEAEDA</sequence>
<dbReference type="GO" id="GO:0005886">
    <property type="term" value="C:plasma membrane"/>
    <property type="evidence" value="ECO:0007669"/>
    <property type="project" value="UniProtKB-SubCell"/>
</dbReference>
<dbReference type="InterPro" id="IPR011606">
    <property type="entry name" value="Brnchd-chn_aa_trnsp_permease"/>
</dbReference>
<dbReference type="PANTHER" id="PTHR34979">
    <property type="entry name" value="INNER MEMBRANE PROTEIN YGAZ"/>
    <property type="match status" value="1"/>
</dbReference>
<keyword evidence="5 8" id="KW-0812">Transmembrane</keyword>
<dbReference type="EMBL" id="LS483468">
    <property type="protein sequence ID" value="SQI28588.1"/>
    <property type="molecule type" value="Genomic_DNA"/>
</dbReference>
<gene>
    <name evidence="9" type="ORF">NCTC10994_00337</name>
</gene>
<keyword evidence="6 8" id="KW-1133">Transmembrane helix</keyword>
<evidence type="ECO:0000256" key="4">
    <source>
        <dbReference type="ARBA" id="ARBA00022475"/>
    </source>
</evidence>
<feature type="transmembrane region" description="Helical" evidence="8">
    <location>
        <begin position="12"/>
        <end position="30"/>
    </location>
</feature>
<dbReference type="GO" id="GO:1903785">
    <property type="term" value="P:L-valine transmembrane transport"/>
    <property type="evidence" value="ECO:0007669"/>
    <property type="project" value="TreeGrafter"/>
</dbReference>
<evidence type="ECO:0000313" key="9">
    <source>
        <dbReference type="EMBL" id="SQI28588.1"/>
    </source>
</evidence>
<feature type="transmembrane region" description="Helical" evidence="8">
    <location>
        <begin position="186"/>
        <end position="213"/>
    </location>
</feature>
<evidence type="ECO:0000256" key="5">
    <source>
        <dbReference type="ARBA" id="ARBA00022692"/>
    </source>
</evidence>
<name>A0A2X4U0M9_9NOCA</name>
<evidence type="ECO:0000256" key="1">
    <source>
        <dbReference type="ARBA" id="ARBA00004651"/>
    </source>
</evidence>
<keyword evidence="3" id="KW-0813">Transport</keyword>
<evidence type="ECO:0000256" key="8">
    <source>
        <dbReference type="SAM" id="Phobius"/>
    </source>
</evidence>
<accession>A0A2X4U0M9</accession>
<dbReference type="Proteomes" id="UP000249091">
    <property type="component" value="Chromosome 1"/>
</dbReference>
<dbReference type="AlphaFoldDB" id="A0A2X4U0M9"/>
<dbReference type="STRING" id="1219011.GCA_001895045_00058"/>
<reference evidence="9 10" key="1">
    <citation type="submission" date="2018-06" db="EMBL/GenBank/DDBJ databases">
        <authorList>
            <consortium name="Pathogen Informatics"/>
            <person name="Doyle S."/>
        </authorList>
    </citation>
    <scope>NUCLEOTIDE SEQUENCE [LARGE SCALE GENOMIC DNA]</scope>
    <source>
        <strain evidence="9 10">NCTC10994</strain>
    </source>
</reference>
<evidence type="ECO:0000256" key="3">
    <source>
        <dbReference type="ARBA" id="ARBA00022448"/>
    </source>
</evidence>
<evidence type="ECO:0000313" key="10">
    <source>
        <dbReference type="Proteomes" id="UP000249091"/>
    </source>
</evidence>
<comment type="similarity">
    <text evidence="2">Belongs to the AzlC family.</text>
</comment>
<evidence type="ECO:0000256" key="2">
    <source>
        <dbReference type="ARBA" id="ARBA00010735"/>
    </source>
</evidence>
<dbReference type="Pfam" id="PF03591">
    <property type="entry name" value="AzlC"/>
    <property type="match status" value="1"/>
</dbReference>
<evidence type="ECO:0000256" key="7">
    <source>
        <dbReference type="ARBA" id="ARBA00023136"/>
    </source>
</evidence>
<comment type="subcellular location">
    <subcellularLocation>
        <location evidence="1">Cell membrane</location>
        <topology evidence="1">Multi-pass membrane protein</topology>
    </subcellularLocation>
</comment>
<protein>
    <submittedName>
        <fullName evidence="9">AzlC family protein</fullName>
    </submittedName>
</protein>
<proteinExistence type="inferred from homology"/>
<dbReference type="PANTHER" id="PTHR34979:SF1">
    <property type="entry name" value="INNER MEMBRANE PROTEIN YGAZ"/>
    <property type="match status" value="1"/>
</dbReference>
<keyword evidence="10" id="KW-1185">Reference proteome</keyword>
<evidence type="ECO:0000256" key="6">
    <source>
        <dbReference type="ARBA" id="ARBA00022989"/>
    </source>
</evidence>
<dbReference type="KEGG" id="rcr:NCTC10994_00337"/>